<feature type="compositionally biased region" description="Basic and acidic residues" evidence="1">
    <location>
        <begin position="362"/>
        <end position="382"/>
    </location>
</feature>
<feature type="compositionally biased region" description="Basic and acidic residues" evidence="1">
    <location>
        <begin position="295"/>
        <end position="311"/>
    </location>
</feature>
<feature type="region of interest" description="Disordered" evidence="1">
    <location>
        <begin position="493"/>
        <end position="514"/>
    </location>
</feature>
<reference evidence="2 3" key="1">
    <citation type="submission" date="2017-07" db="EMBL/GenBank/DDBJ databases">
        <authorList>
            <person name="Talla V."/>
            <person name="Backstrom N."/>
        </authorList>
    </citation>
    <scope>NUCLEOTIDE SEQUENCE [LARGE SCALE GENOMIC DNA]</scope>
</reference>
<evidence type="ECO:0000256" key="1">
    <source>
        <dbReference type="SAM" id="MobiDB-lite"/>
    </source>
</evidence>
<evidence type="ECO:0000313" key="3">
    <source>
        <dbReference type="Proteomes" id="UP000324832"/>
    </source>
</evidence>
<feature type="compositionally biased region" description="Basic and acidic residues" evidence="1">
    <location>
        <begin position="561"/>
        <end position="576"/>
    </location>
</feature>
<name>A0A5E4QBE3_9NEOP</name>
<accession>A0A5E4QBE3</accession>
<keyword evidence="3" id="KW-1185">Reference proteome</keyword>
<feature type="region of interest" description="Disordered" evidence="1">
    <location>
        <begin position="295"/>
        <end position="382"/>
    </location>
</feature>
<feature type="compositionally biased region" description="Pro residues" evidence="1">
    <location>
        <begin position="581"/>
        <end position="592"/>
    </location>
</feature>
<feature type="compositionally biased region" description="Polar residues" evidence="1">
    <location>
        <begin position="61"/>
        <end position="71"/>
    </location>
</feature>
<feature type="compositionally biased region" description="Polar residues" evidence="1">
    <location>
        <begin position="549"/>
        <end position="560"/>
    </location>
</feature>
<dbReference type="AlphaFoldDB" id="A0A5E4QBE3"/>
<organism evidence="2 3">
    <name type="scientific">Leptidea sinapis</name>
    <dbReference type="NCBI Taxonomy" id="189913"/>
    <lineage>
        <taxon>Eukaryota</taxon>
        <taxon>Metazoa</taxon>
        <taxon>Ecdysozoa</taxon>
        <taxon>Arthropoda</taxon>
        <taxon>Hexapoda</taxon>
        <taxon>Insecta</taxon>
        <taxon>Pterygota</taxon>
        <taxon>Neoptera</taxon>
        <taxon>Endopterygota</taxon>
        <taxon>Lepidoptera</taxon>
        <taxon>Glossata</taxon>
        <taxon>Ditrysia</taxon>
        <taxon>Papilionoidea</taxon>
        <taxon>Pieridae</taxon>
        <taxon>Dismorphiinae</taxon>
        <taxon>Leptidea</taxon>
    </lineage>
</organism>
<gene>
    <name evidence="2" type="ORF">LSINAPIS_LOCUS6771</name>
</gene>
<feature type="region of interest" description="Disordered" evidence="1">
    <location>
        <begin position="533"/>
        <end position="592"/>
    </location>
</feature>
<sequence>MAAGPRHAEFDVENGDWALYCDRLDMLYYYKLSNMRCLYKHFAVSRPLYLKTRSLTGGGSAPQTPCNSSRPVENIKSEPSQSPPGGSGTETQTPAAAARTSCTPSEAPPCPPCVPSTAPSCRTSKASCPQGVRVVCCPPPAGQRPPCPPPIPNCPLTCDNAVTKVNQTAIQMSAGSNKQCGQYLDHVAQRLSAAECARRAHYEREVAEQPPPARPTPVTYRLAAERRCARATDGHDYILRDAPVSRSKQHCGPDREAPLACPVDLVAYDGCEIRSARHLDPCATKPRVFLSIDRSAAESESNKEDSKKRNQNESITTRLMDSFRLTKKNNDKSNQKPENNKSSWCKSPPSIKAAPTACREPSLTERLRQRTGRDKPCSNKRDFHTAPWLRNIKSCSDISVESSLGKTTSAAKSNQSDIDKLTYVLEERKKLKEAGRGRFMSNNNEETYRRAAKRARNSGVLELSVPAGFDSVKVRVTLDMDTNSQNMLLKNNMTNNEQTHNDCTMSTSEKNESGSWMSIKNLQKKLSEHCRKEVKSEIKCPAAPGAKPLSNNLPISSSKQNESKQMKKEAAIKEKLSPVTSPCPPPPPGKLK</sequence>
<proteinExistence type="predicted"/>
<protein>
    <submittedName>
        <fullName evidence="2">Uncharacterized protein</fullName>
    </submittedName>
</protein>
<feature type="compositionally biased region" description="Basic and acidic residues" evidence="1">
    <location>
        <begin position="328"/>
        <end position="339"/>
    </location>
</feature>
<feature type="region of interest" description="Disordered" evidence="1">
    <location>
        <begin position="54"/>
        <end position="108"/>
    </location>
</feature>
<evidence type="ECO:0000313" key="2">
    <source>
        <dbReference type="EMBL" id="VVC94941.1"/>
    </source>
</evidence>
<dbReference type="Proteomes" id="UP000324832">
    <property type="component" value="Unassembled WGS sequence"/>
</dbReference>
<dbReference type="EMBL" id="FZQP02002170">
    <property type="protein sequence ID" value="VVC94941.1"/>
    <property type="molecule type" value="Genomic_DNA"/>
</dbReference>